<feature type="compositionally biased region" description="Polar residues" evidence="1">
    <location>
        <begin position="438"/>
        <end position="447"/>
    </location>
</feature>
<feature type="region of interest" description="Disordered" evidence="1">
    <location>
        <begin position="330"/>
        <end position="349"/>
    </location>
</feature>
<organism evidence="3 4">
    <name type="scientific">Plasmopara halstedii</name>
    <name type="common">Downy mildew of sunflower</name>
    <dbReference type="NCBI Taxonomy" id="4781"/>
    <lineage>
        <taxon>Eukaryota</taxon>
        <taxon>Sar</taxon>
        <taxon>Stramenopiles</taxon>
        <taxon>Oomycota</taxon>
        <taxon>Peronosporomycetes</taxon>
        <taxon>Peronosporales</taxon>
        <taxon>Peronosporaceae</taxon>
        <taxon>Plasmopara</taxon>
    </lineage>
</organism>
<dbReference type="EMBL" id="CCYD01000252">
    <property type="protein sequence ID" value="CEG36828.1"/>
    <property type="molecule type" value="Genomic_DNA"/>
</dbReference>
<dbReference type="STRING" id="4781.A0A0P1A8F5"/>
<sequence length="510" mass="52243">MFALCGLSLATLSLSTAQTSTSTVACEVSEGDKSFGVRVVDDVGCLNGGLGCYNDHCRYCKLIDTPKSTQFESCSSFGASFTTMATLTAPTGPCEISVGDAAVGIAAVSDTDCLYGGLGCFKDHCRFCKLNETAESTAFIDCNKMNTTTIVTDGTPTTPIPAFTGTNVPSNGSVCSIKVSEGDAAVGIKIVTDNTCAGGGIGCIDEVCRYCRLTTTVQSATFIDCHTVANFVVGDDKPAEPSTEVPTEIPTEAPLVTGTCQQVAAEGDIKAGIIIVPDDSCATGGIGCISDVCRYCRLVYTQQSAAFNDCRTVLSPNTFIPLTGTAPPSSGTSIDIDGSTQTPTSSVTEAPITHPACTQVISSGDASVGINIVSDASCVNGGLGCIDAVCRFCQVFKTTQSSTFPDCTSIDGYSAGVDTTTNVSKPNSDSIDTDTEAPTESPVVNDTPSSVGAICTQIQSDGDAAVGINIYTDTSCANGGVGCIDDICRFCKVTSTEQSASFVDCPSVDA</sequence>
<accession>A0A0P1A8F5</accession>
<evidence type="ECO:0000256" key="1">
    <source>
        <dbReference type="SAM" id="MobiDB-lite"/>
    </source>
</evidence>
<reference evidence="4" key="1">
    <citation type="submission" date="2014-09" db="EMBL/GenBank/DDBJ databases">
        <authorList>
            <person name="Sharma Rahul"/>
            <person name="Thines Marco"/>
        </authorList>
    </citation>
    <scope>NUCLEOTIDE SEQUENCE [LARGE SCALE GENOMIC DNA]</scope>
</reference>
<dbReference type="GeneID" id="36399139"/>
<feature type="chain" id="PRO_5006058455" description="RxLR-like protein" evidence="2">
    <location>
        <begin position="18"/>
        <end position="510"/>
    </location>
</feature>
<evidence type="ECO:0000256" key="2">
    <source>
        <dbReference type="SAM" id="SignalP"/>
    </source>
</evidence>
<name>A0A0P1A8F5_PLAHL</name>
<proteinExistence type="predicted"/>
<feature type="signal peptide" evidence="2">
    <location>
        <begin position="1"/>
        <end position="17"/>
    </location>
</feature>
<dbReference type="Proteomes" id="UP000054928">
    <property type="component" value="Unassembled WGS sequence"/>
</dbReference>
<keyword evidence="2" id="KW-0732">Signal</keyword>
<evidence type="ECO:0008006" key="5">
    <source>
        <dbReference type="Google" id="ProtNLM"/>
    </source>
</evidence>
<feature type="compositionally biased region" description="Polar residues" evidence="1">
    <location>
        <begin position="330"/>
        <end position="348"/>
    </location>
</feature>
<keyword evidence="4" id="KW-1185">Reference proteome</keyword>
<evidence type="ECO:0000313" key="3">
    <source>
        <dbReference type="EMBL" id="CEG36828.1"/>
    </source>
</evidence>
<dbReference type="OrthoDB" id="167159at2759"/>
<feature type="region of interest" description="Disordered" evidence="1">
    <location>
        <begin position="421"/>
        <end position="447"/>
    </location>
</feature>
<dbReference type="AlphaFoldDB" id="A0A0P1A8F5"/>
<dbReference type="RefSeq" id="XP_024573197.1">
    <property type="nucleotide sequence ID" value="XM_024722085.1"/>
</dbReference>
<evidence type="ECO:0000313" key="4">
    <source>
        <dbReference type="Proteomes" id="UP000054928"/>
    </source>
</evidence>
<dbReference type="OMA" id="RFCRATT"/>
<protein>
    <recommendedName>
        <fullName evidence="5">RxLR-like protein</fullName>
    </recommendedName>
</protein>
<feature type="compositionally biased region" description="Polar residues" evidence="1">
    <location>
        <begin position="421"/>
        <end position="430"/>
    </location>
</feature>